<organism evidence="1 2">
    <name type="scientific">Paracoccus sediminis</name>
    <dbReference type="NCBI Taxonomy" id="1214787"/>
    <lineage>
        <taxon>Bacteria</taxon>
        <taxon>Pseudomonadati</taxon>
        <taxon>Pseudomonadota</taxon>
        <taxon>Alphaproteobacteria</taxon>
        <taxon>Rhodobacterales</taxon>
        <taxon>Paracoccaceae</taxon>
        <taxon>Paracoccus</taxon>
    </lineage>
</organism>
<gene>
    <name evidence="1" type="ORF">SAMN06265378_101265</name>
</gene>
<proteinExistence type="predicted"/>
<sequence length="86" mass="9937">MMTEQRACANDTLRPTTRDDKEHEFLTLMAEMDEVEKLIFHGAVKALAERQITLQQCLDRLTDHFERYRRGEAISLEELGLEGEAA</sequence>
<dbReference type="EMBL" id="FZNM01000001">
    <property type="protein sequence ID" value="SNR24065.1"/>
    <property type="molecule type" value="Genomic_DNA"/>
</dbReference>
<dbReference type="Proteomes" id="UP000198409">
    <property type="component" value="Unassembled WGS sequence"/>
</dbReference>
<reference evidence="2" key="1">
    <citation type="submission" date="2017-06" db="EMBL/GenBank/DDBJ databases">
        <authorList>
            <person name="Varghese N."/>
            <person name="Submissions S."/>
        </authorList>
    </citation>
    <scope>NUCLEOTIDE SEQUENCE [LARGE SCALE GENOMIC DNA]</scope>
    <source>
        <strain evidence="2">DSM 26170</strain>
    </source>
</reference>
<name>A0A238UPM1_9RHOB</name>
<evidence type="ECO:0000313" key="2">
    <source>
        <dbReference type="Proteomes" id="UP000198409"/>
    </source>
</evidence>
<protein>
    <submittedName>
        <fullName evidence="1">Uncharacterized protein</fullName>
    </submittedName>
</protein>
<dbReference type="AlphaFoldDB" id="A0A238UPM1"/>
<evidence type="ECO:0000313" key="1">
    <source>
        <dbReference type="EMBL" id="SNR24065.1"/>
    </source>
</evidence>
<accession>A0A238UPM1</accession>